<name>A0A9Q1KVN8_9CARY</name>
<gene>
    <name evidence="12" type="ORF">Cgig2_020196</name>
</gene>
<dbReference type="PROSITE" id="PS00592">
    <property type="entry name" value="GH9_2"/>
    <property type="match status" value="1"/>
</dbReference>
<comment type="catalytic activity">
    <reaction evidence="1 9">
        <text>Endohydrolysis of (1-&gt;4)-beta-D-glucosidic linkages in cellulose, lichenin and cereal beta-D-glucans.</text>
        <dbReference type="EC" id="3.2.1.4"/>
    </reaction>
</comment>
<keyword evidence="7 8" id="KW-0624">Polysaccharide degradation</keyword>
<feature type="active site" evidence="8">
    <location>
        <position position="522"/>
    </location>
</feature>
<evidence type="ECO:0000256" key="6">
    <source>
        <dbReference type="ARBA" id="ARBA00023295"/>
    </source>
</evidence>
<evidence type="ECO:0000313" key="12">
    <source>
        <dbReference type="EMBL" id="KAJ8450559.1"/>
    </source>
</evidence>
<feature type="domain" description="Glycoside hydrolase family 9" evidence="11">
    <location>
        <begin position="120"/>
        <end position="592"/>
    </location>
</feature>
<evidence type="ECO:0000256" key="10">
    <source>
        <dbReference type="SAM" id="Phobius"/>
    </source>
</evidence>
<dbReference type="GO" id="GO:0008810">
    <property type="term" value="F:cellulase activity"/>
    <property type="evidence" value="ECO:0007669"/>
    <property type="project" value="UniProtKB-EC"/>
</dbReference>
<dbReference type="GO" id="GO:0030245">
    <property type="term" value="P:cellulose catabolic process"/>
    <property type="evidence" value="ECO:0007669"/>
    <property type="project" value="UniProtKB-KW"/>
</dbReference>
<dbReference type="Proteomes" id="UP001153076">
    <property type="component" value="Unassembled WGS sequence"/>
</dbReference>
<evidence type="ECO:0000313" key="13">
    <source>
        <dbReference type="Proteomes" id="UP001153076"/>
    </source>
</evidence>
<evidence type="ECO:0000256" key="1">
    <source>
        <dbReference type="ARBA" id="ARBA00000966"/>
    </source>
</evidence>
<keyword evidence="4 9" id="KW-0136">Cellulose degradation</keyword>
<proteinExistence type="inferred from homology"/>
<sequence length="1016" mass="114697">MHSSNLWGGAIDVQRNETEHEEERMREIEDWDKAALLYQEHIHNHHELDHVQQSWLLARQDSRKSRKNKYVDLGCIVVSKKVLKWAFWSFAVAFVVIGLPIIIAKSLPKHKSKTPPPDNYTLALHKALLFFNAQKSGRLPKSNGIHWRGNSGLSDGSDLTDVKGGLVGGYYDSGENTKFHFPMAYAMTMLSWSLIEYPHKYQAINEYDHARDLIKWGSDYLLRTFNSSATHIDKIYSQVGGAQNNSKDPSDMTCWQRPEDMTYKRQVQTTVAGADLGGEMAAALAAASIVFRDEPAYAKQLIKGAQTVYAFARDGGKRARYSRGNSWIEPYYNSTGYYDEYMWGATWLYYATGNLSYISLATNPGIPRNAKAFQMQTNTSYMSWDNKLPGAMLLLTRLRMFLSPGFPYEQTLMQYHNVTGLNMCSYLKVYNVYNWTRGGLIELNNGGPKPLQYVATAAFLANLFADYMDAAGVPGWNCGPTFYPSSALRSFATSQVDYILGKNPLHMSYVVGHGNRYPKHVHHRAASIPRNSVKYSCTGGFKWRDSKSPNPNEITGALVGGPDRFDRFQDNRKQDRYTEPTLAGNAGLVAALVSLTETAGSGVDKNLIFSGVPPLYTPAPPPPAPWRPWETTQRQWDSMERRLWAKGWIPIARCKGRFSNTKFHFPMAFAMTMLSWSAIEYPHKYRTINEYNHVRDLIEWGTDHLLTFDANAPKIEKVYSQERPEDMDYPRPVQANIAGPDLAGEMAAALSLASIVFKDNQSYSKRLIKGAQALFAFARDPKRRLPYSGGNPWIEPYYNLIGYFDEYLWGTTWFYHPGIAKNAMTSKWSRERSVLSWDSKVPSALMLSTRFRMFFNPGYPYETMLKQYHKLTDLFMCSYLEPFHLFGWSKGGLIQLDNGGKQPLQYVPESCVPQRSFHPIRRNQVLLQEWIQVEGQHQPDPNTIVGAMVGGPDASDYFVEARVDGHSNGQTLAGNAGLVAALVSLTSGGGHGIDWNLIFSNLPPPFPTSPPPPQKA</sequence>
<keyword evidence="5 8" id="KW-0119">Carbohydrate metabolism</keyword>
<feature type="domain" description="Glycoside hydrolase family 9" evidence="11">
    <location>
        <begin position="935"/>
        <end position="982"/>
    </location>
</feature>
<keyword evidence="3 8" id="KW-0378">Hydrolase</keyword>
<dbReference type="EMBL" id="JAKOGI010000014">
    <property type="protein sequence ID" value="KAJ8450559.1"/>
    <property type="molecule type" value="Genomic_DNA"/>
</dbReference>
<evidence type="ECO:0000256" key="4">
    <source>
        <dbReference type="ARBA" id="ARBA00023001"/>
    </source>
</evidence>
<keyword evidence="13" id="KW-1185">Reference proteome</keyword>
<dbReference type="PANTHER" id="PTHR22298">
    <property type="entry name" value="ENDO-1,4-BETA-GLUCANASE"/>
    <property type="match status" value="1"/>
</dbReference>
<evidence type="ECO:0000256" key="5">
    <source>
        <dbReference type="ARBA" id="ARBA00023277"/>
    </source>
</evidence>
<evidence type="ECO:0000256" key="2">
    <source>
        <dbReference type="ARBA" id="ARBA00007072"/>
    </source>
</evidence>
<dbReference type="Pfam" id="PF00759">
    <property type="entry name" value="Glyco_hydro_9"/>
    <property type="match status" value="3"/>
</dbReference>
<evidence type="ECO:0000256" key="9">
    <source>
        <dbReference type="RuleBase" id="RU361166"/>
    </source>
</evidence>
<evidence type="ECO:0000256" key="3">
    <source>
        <dbReference type="ARBA" id="ARBA00022801"/>
    </source>
</evidence>
<evidence type="ECO:0000256" key="8">
    <source>
        <dbReference type="PROSITE-ProRule" id="PRU10059"/>
    </source>
</evidence>
<dbReference type="InterPro" id="IPR008928">
    <property type="entry name" value="6-hairpin_glycosidase_sf"/>
</dbReference>
<comment type="caution">
    <text evidence="12">The sequence shown here is derived from an EMBL/GenBank/DDBJ whole genome shotgun (WGS) entry which is preliminary data.</text>
</comment>
<dbReference type="EC" id="3.2.1.4" evidence="9"/>
<evidence type="ECO:0000256" key="7">
    <source>
        <dbReference type="ARBA" id="ARBA00023326"/>
    </source>
</evidence>
<dbReference type="AlphaFoldDB" id="A0A9Q1KVN8"/>
<dbReference type="FunFam" id="1.50.10.10:FF:000020">
    <property type="entry name" value="Endoglucanase"/>
    <property type="match status" value="1"/>
</dbReference>
<dbReference type="SUPFAM" id="SSF48208">
    <property type="entry name" value="Six-hairpin glycosidases"/>
    <property type="match status" value="2"/>
</dbReference>
<keyword evidence="10" id="KW-0812">Transmembrane</keyword>
<dbReference type="InterPro" id="IPR018221">
    <property type="entry name" value="Glyco_hydro_9_His_AS"/>
</dbReference>
<dbReference type="InterPro" id="IPR001701">
    <property type="entry name" value="Glyco_hydro_9"/>
</dbReference>
<feature type="domain" description="Glycoside hydrolase family 9" evidence="11">
    <location>
        <begin position="660"/>
        <end position="907"/>
    </location>
</feature>
<evidence type="ECO:0000259" key="11">
    <source>
        <dbReference type="Pfam" id="PF00759"/>
    </source>
</evidence>
<dbReference type="OrthoDB" id="10257085at2759"/>
<keyword evidence="6 8" id="KW-0326">Glycosidase</keyword>
<reference evidence="12" key="1">
    <citation type="submission" date="2022-04" db="EMBL/GenBank/DDBJ databases">
        <title>Carnegiea gigantea Genome sequencing and assembly v2.</title>
        <authorList>
            <person name="Copetti D."/>
            <person name="Sanderson M.J."/>
            <person name="Burquez A."/>
            <person name="Wojciechowski M.F."/>
        </authorList>
    </citation>
    <scope>NUCLEOTIDE SEQUENCE</scope>
    <source>
        <strain evidence="12">SGP5-SGP5p</strain>
        <tissue evidence="12">Aerial part</tissue>
    </source>
</reference>
<feature type="transmembrane region" description="Helical" evidence="10">
    <location>
        <begin position="85"/>
        <end position="104"/>
    </location>
</feature>
<dbReference type="Gene3D" id="1.50.10.10">
    <property type="match status" value="3"/>
</dbReference>
<comment type="similarity">
    <text evidence="2 8 9">Belongs to the glycosyl hydrolase 9 (cellulase E) family.</text>
</comment>
<dbReference type="InterPro" id="IPR012341">
    <property type="entry name" value="6hp_glycosidase-like_sf"/>
</dbReference>
<organism evidence="12 13">
    <name type="scientific">Carnegiea gigantea</name>
    <dbReference type="NCBI Taxonomy" id="171969"/>
    <lineage>
        <taxon>Eukaryota</taxon>
        <taxon>Viridiplantae</taxon>
        <taxon>Streptophyta</taxon>
        <taxon>Embryophyta</taxon>
        <taxon>Tracheophyta</taxon>
        <taxon>Spermatophyta</taxon>
        <taxon>Magnoliopsida</taxon>
        <taxon>eudicotyledons</taxon>
        <taxon>Gunneridae</taxon>
        <taxon>Pentapetalae</taxon>
        <taxon>Caryophyllales</taxon>
        <taxon>Cactineae</taxon>
        <taxon>Cactaceae</taxon>
        <taxon>Cactoideae</taxon>
        <taxon>Echinocereeae</taxon>
        <taxon>Carnegiea</taxon>
    </lineage>
</organism>
<keyword evidence="10" id="KW-1133">Transmembrane helix</keyword>
<accession>A0A9Q1KVN8</accession>
<keyword evidence="10" id="KW-0472">Membrane</keyword>
<protein>
    <recommendedName>
        <fullName evidence="9">Endoglucanase</fullName>
        <ecNumber evidence="9">3.2.1.4</ecNumber>
    </recommendedName>
</protein>